<dbReference type="PANTHER" id="PTHR33393">
    <property type="entry name" value="POLYGLUTAMINE SYNTHESIS ACCESSORY PROTEIN RV0574C-RELATED"/>
    <property type="match status" value="1"/>
</dbReference>
<protein>
    <submittedName>
        <fullName evidence="3">Unannotated protein</fullName>
    </submittedName>
</protein>
<dbReference type="Gene3D" id="3.60.21.10">
    <property type="match status" value="1"/>
</dbReference>
<name>A0A6J6FEE5_9ZZZZ</name>
<dbReference type="SMART" id="SM00854">
    <property type="entry name" value="PGA_cap"/>
    <property type="match status" value="1"/>
</dbReference>
<comment type="similarity">
    <text evidence="1">Belongs to the CapA family.</text>
</comment>
<dbReference type="InterPro" id="IPR029052">
    <property type="entry name" value="Metallo-depent_PP-like"/>
</dbReference>
<evidence type="ECO:0000256" key="1">
    <source>
        <dbReference type="ARBA" id="ARBA00005662"/>
    </source>
</evidence>
<dbReference type="EMBL" id="CAEZSR010000199">
    <property type="protein sequence ID" value="CAB4587261.1"/>
    <property type="molecule type" value="Genomic_DNA"/>
</dbReference>
<organism evidence="3">
    <name type="scientific">freshwater metagenome</name>
    <dbReference type="NCBI Taxonomy" id="449393"/>
    <lineage>
        <taxon>unclassified sequences</taxon>
        <taxon>metagenomes</taxon>
        <taxon>ecological metagenomes</taxon>
    </lineage>
</organism>
<dbReference type="InterPro" id="IPR019079">
    <property type="entry name" value="Capsule_synth_CapA"/>
</dbReference>
<dbReference type="Pfam" id="PF09587">
    <property type="entry name" value="PGA_cap"/>
    <property type="match status" value="1"/>
</dbReference>
<dbReference type="SUPFAM" id="SSF56300">
    <property type="entry name" value="Metallo-dependent phosphatases"/>
    <property type="match status" value="1"/>
</dbReference>
<reference evidence="3" key="1">
    <citation type="submission" date="2020-05" db="EMBL/GenBank/DDBJ databases">
        <authorList>
            <person name="Chiriac C."/>
            <person name="Salcher M."/>
            <person name="Ghai R."/>
            <person name="Kavagutti S V."/>
        </authorList>
    </citation>
    <scope>NUCLEOTIDE SEQUENCE</scope>
</reference>
<dbReference type="CDD" id="cd07381">
    <property type="entry name" value="MPP_CapA"/>
    <property type="match status" value="1"/>
</dbReference>
<dbReference type="AlphaFoldDB" id="A0A6J6FEE5"/>
<dbReference type="PANTHER" id="PTHR33393:SF13">
    <property type="entry name" value="PGA BIOSYNTHESIS PROTEIN CAPA"/>
    <property type="match status" value="1"/>
</dbReference>
<sequence length="352" mass="36910">MRSVLVVLGGDVLNENAFNQAAADAAASMPGGTRYRFGPLFDPPAAPVADVLRGADLAVCHAELPIGAPGARPGVYGRSPFGGNLLLAPYELAPGLASAGFDRCSTASNHSFDVGVPGIVSTLDAFDAVGISHVGTARSLEDALDDPVVEVNGIHIAHLSYTRSSNTVAPRDPWMLQRATSVEQVAADVATLRAAGAELVIVSLHVGTEMQTAPTGGDRDFATRLTATADVDLVVHHGPHVVQPVERVNGTWVYWSLGNFVSGMGLTHQGRYADQRTLDGLLATVRFSELAPGVFAAESRPVLVCTSRAARTVHAPVAALADPVRAAAIDPVRRAELQACVDRTRPVQPELW</sequence>
<gene>
    <name evidence="3" type="ORF">UFOPK1493_03517</name>
</gene>
<proteinExistence type="inferred from homology"/>
<feature type="domain" description="Capsule synthesis protein CapA" evidence="2">
    <location>
        <begin position="5"/>
        <end position="264"/>
    </location>
</feature>
<evidence type="ECO:0000313" key="3">
    <source>
        <dbReference type="EMBL" id="CAB4587261.1"/>
    </source>
</evidence>
<accession>A0A6J6FEE5</accession>
<evidence type="ECO:0000259" key="2">
    <source>
        <dbReference type="SMART" id="SM00854"/>
    </source>
</evidence>
<dbReference type="InterPro" id="IPR052169">
    <property type="entry name" value="CW_Biosynth-Accessory"/>
</dbReference>